<feature type="transmembrane region" description="Helical" evidence="3">
    <location>
        <begin position="233"/>
        <end position="259"/>
    </location>
</feature>
<keyword evidence="3" id="KW-0472">Membrane</keyword>
<dbReference type="PANTHER" id="PTHR38434">
    <property type="entry name" value="BLL2549 PROTEIN"/>
    <property type="match status" value="1"/>
</dbReference>
<evidence type="ECO:0000256" key="2">
    <source>
        <dbReference type="SAM" id="MobiDB-lite"/>
    </source>
</evidence>
<evidence type="ECO:0000256" key="1">
    <source>
        <dbReference type="SAM" id="Coils"/>
    </source>
</evidence>
<dbReference type="PIRSF" id="PIRSF035905">
    <property type="entry name" value="UCP035905_mp"/>
    <property type="match status" value="1"/>
</dbReference>
<feature type="transmembrane region" description="Helical" evidence="3">
    <location>
        <begin position="301"/>
        <end position="320"/>
    </location>
</feature>
<gene>
    <name evidence="4" type="ORF">HV823_03380</name>
</gene>
<keyword evidence="3" id="KW-1133">Transmembrane helix</keyword>
<feature type="transmembrane region" description="Helical" evidence="3">
    <location>
        <begin position="817"/>
        <end position="840"/>
    </location>
</feature>
<dbReference type="EMBL" id="JABXYK010000002">
    <property type="protein sequence ID" value="NVP54293.1"/>
    <property type="molecule type" value="Genomic_DNA"/>
</dbReference>
<feature type="transmembrane region" description="Helical" evidence="3">
    <location>
        <begin position="915"/>
        <end position="935"/>
    </location>
</feature>
<dbReference type="InterPro" id="IPR014600">
    <property type="entry name" value="UCP035905_mem"/>
</dbReference>
<feature type="coiled-coil region" evidence="1">
    <location>
        <begin position="17"/>
        <end position="44"/>
    </location>
</feature>
<feature type="transmembrane region" description="Helical" evidence="3">
    <location>
        <begin position="847"/>
        <end position="869"/>
    </location>
</feature>
<keyword evidence="5" id="KW-1185">Reference proteome</keyword>
<dbReference type="RefSeq" id="WP_176948335.1">
    <property type="nucleotide sequence ID" value="NZ_JABXYK010000002.1"/>
</dbReference>
<name>A0ABX2Q9A7_9HYPH</name>
<feature type="transmembrane region" description="Helical" evidence="3">
    <location>
        <begin position="692"/>
        <end position="712"/>
    </location>
</feature>
<feature type="region of interest" description="Disordered" evidence="2">
    <location>
        <begin position="84"/>
        <end position="107"/>
    </location>
</feature>
<evidence type="ECO:0000256" key="3">
    <source>
        <dbReference type="SAM" id="Phobius"/>
    </source>
</evidence>
<keyword evidence="1" id="KW-0175">Coiled coil</keyword>
<feature type="transmembrane region" description="Helical" evidence="3">
    <location>
        <begin position="167"/>
        <end position="184"/>
    </location>
</feature>
<comment type="caution">
    <text evidence="4">The sequence shown here is derived from an EMBL/GenBank/DDBJ whole genome shotgun (WGS) entry which is preliminary data.</text>
</comment>
<sequence>MAEILALVALILAITAMNRSRKNAAKLTEEIRKLRDELNLMKADGVLPAPPIAAGADAALPAPADATAADGEAPFASPWLQARQEAGGTGERAQGEAAGDATQAVEAPSSMPAAAAGGDLTPVRESLESRIGARWAVWVGGLALALGGIFMVKYAIESGVLSPAVRLWLAALFGLALVAVGEVIRRRGQPVAAQPFQNAMIPGVLTAAGVVTLFGATYVAHGFYGFMGAPLTFVLLAGIAVATIGLSLLHGQALAGLGLLASMVTPLLVSTDEPDPRRLFAYLTIAWLATLAASRFRRWQAVPALANAGLGLWALLYLAAADSVQVLPLTLALIVMLAGVALLWPGSQSPQDAMSAASVDAIADGTRQPSEAEIATAAPREASAMAAASDGAAMPASIRVMGRWQRILAPAFMPVSLSAAIAATLPAIVLAFLHPLPGSAAAAFAALALALAALGAFRAWALYPAVLAHLCALAGTMVLAGLSGRLALETLMSLPGQPSFDSAAPISVAGSAPVNLLLLLSAGLALVGAAGIRLWREKAPAHAALCSLLMAAFPVAIAALSFAAFGNLSLDVRHGLFALAVGLLFFAGAEVFSRTMTEERGRVAELPQWALVSGGFAFLVLALFALTDGLATTLLVTLLGFAMVLSTCLRPWPVLPWAMVGAALVVAVRIGWEPTIVGAVNLSKTPLFNQLLPGYGGPALLLALSAYLLRAWPGERARNLLQALACLFVLLAVAILVRHAMNGGVLDSAAPTLGKQAIYTLLAAGASAVLMTLDLKSPSPVFRYGSMTIGGLSMLSILSAHFFALNPYFTGELTGRWPFFNLLLVGYLLPGLAFAGLAWYARGRRPAPYVTLLALTGAALVFAWISLSVRRYWHGEGIADWKGFLQGETYTYSVVWLLTGVALLVLGLRFDARSLRLASAALVFVAVIKAFLVDMSNLEGILRALSFIGLGAVLIGIGLFYQKILSGRGAPPLGNTSAPHAPTGNAGESRGMLNAE</sequence>
<feature type="transmembrane region" description="Helical" evidence="3">
    <location>
        <begin position="787"/>
        <end position="805"/>
    </location>
</feature>
<evidence type="ECO:0000313" key="5">
    <source>
        <dbReference type="Proteomes" id="UP000659172"/>
    </source>
</evidence>
<feature type="transmembrane region" description="Helical" evidence="3">
    <location>
        <begin position="135"/>
        <end position="155"/>
    </location>
</feature>
<dbReference type="InterPro" id="IPR019286">
    <property type="entry name" value="DUF2339_TM"/>
</dbReference>
<feature type="transmembrane region" description="Helical" evidence="3">
    <location>
        <begin position="941"/>
        <end position="961"/>
    </location>
</feature>
<dbReference type="Pfam" id="PF10101">
    <property type="entry name" value="DUF2339"/>
    <property type="match status" value="1"/>
</dbReference>
<feature type="transmembrane region" description="Helical" evidence="3">
    <location>
        <begin position="719"/>
        <end position="737"/>
    </location>
</feature>
<reference evidence="4 5" key="1">
    <citation type="submission" date="2020-06" db="EMBL/GenBank/DDBJ databases">
        <title>Rhizobium sp.nov. isolated from the tomato plant.</title>
        <authorList>
            <person name="Thin K.K."/>
            <person name="Zhang X."/>
            <person name="He S."/>
        </authorList>
    </citation>
    <scope>NUCLEOTIDE SEQUENCE [LARGE SCALE GENOMIC DNA]</scope>
    <source>
        <strain evidence="4 5">DBTS2</strain>
    </source>
</reference>
<feature type="transmembrane region" description="Helical" evidence="3">
    <location>
        <begin position="407"/>
        <end position="433"/>
    </location>
</feature>
<feature type="transmembrane region" description="Helical" evidence="3">
    <location>
        <begin position="204"/>
        <end position="226"/>
    </location>
</feature>
<organism evidence="4 5">
    <name type="scientific">Mycoplana rhizolycopersici</name>
    <dbReference type="NCBI Taxonomy" id="2746702"/>
    <lineage>
        <taxon>Bacteria</taxon>
        <taxon>Pseudomonadati</taxon>
        <taxon>Pseudomonadota</taxon>
        <taxon>Alphaproteobacteria</taxon>
        <taxon>Hyphomicrobiales</taxon>
        <taxon>Rhizobiaceae</taxon>
        <taxon>Mycoplana</taxon>
    </lineage>
</organism>
<accession>A0ABX2Q9A7</accession>
<feature type="transmembrane region" description="Helical" evidence="3">
    <location>
        <begin position="604"/>
        <end position="624"/>
    </location>
</feature>
<feature type="transmembrane region" description="Helical" evidence="3">
    <location>
        <begin position="544"/>
        <end position="566"/>
    </location>
</feature>
<protein>
    <submittedName>
        <fullName evidence="4">DUF2339 domain-containing protein</fullName>
    </submittedName>
</protein>
<feature type="transmembrane region" description="Helical" evidence="3">
    <location>
        <begin position="508"/>
        <end position="532"/>
    </location>
</feature>
<feature type="region of interest" description="Disordered" evidence="2">
    <location>
        <begin position="975"/>
        <end position="996"/>
    </location>
</feature>
<feature type="transmembrane region" description="Helical" evidence="3">
    <location>
        <begin position="326"/>
        <end position="344"/>
    </location>
</feature>
<feature type="transmembrane region" description="Helical" evidence="3">
    <location>
        <begin position="467"/>
        <end position="488"/>
    </location>
</feature>
<feature type="transmembrane region" description="Helical" evidence="3">
    <location>
        <begin position="889"/>
        <end position="908"/>
    </location>
</feature>
<proteinExistence type="predicted"/>
<feature type="transmembrane region" description="Helical" evidence="3">
    <location>
        <begin position="654"/>
        <end position="672"/>
    </location>
</feature>
<evidence type="ECO:0000313" key="4">
    <source>
        <dbReference type="EMBL" id="NVP54293.1"/>
    </source>
</evidence>
<dbReference type="PANTHER" id="PTHR38434:SF1">
    <property type="entry name" value="BLL2549 PROTEIN"/>
    <property type="match status" value="1"/>
</dbReference>
<keyword evidence="3" id="KW-0812">Transmembrane</keyword>
<feature type="transmembrane region" description="Helical" evidence="3">
    <location>
        <begin position="630"/>
        <end position="649"/>
    </location>
</feature>
<feature type="transmembrane region" description="Helical" evidence="3">
    <location>
        <begin position="279"/>
        <end position="296"/>
    </location>
</feature>
<feature type="transmembrane region" description="Helical" evidence="3">
    <location>
        <begin position="439"/>
        <end position="460"/>
    </location>
</feature>
<dbReference type="Proteomes" id="UP000659172">
    <property type="component" value="Unassembled WGS sequence"/>
</dbReference>
<feature type="transmembrane region" description="Helical" evidence="3">
    <location>
        <begin position="757"/>
        <end position="775"/>
    </location>
</feature>
<feature type="transmembrane region" description="Helical" evidence="3">
    <location>
        <begin position="572"/>
        <end position="592"/>
    </location>
</feature>